<name>A0A915EN53_9BILA</name>
<feature type="region of interest" description="Disordered" evidence="1">
    <location>
        <begin position="118"/>
        <end position="137"/>
    </location>
</feature>
<dbReference type="InterPro" id="IPR012337">
    <property type="entry name" value="RNaseH-like_sf"/>
</dbReference>
<evidence type="ECO:0000313" key="2">
    <source>
        <dbReference type="Proteomes" id="UP000887574"/>
    </source>
</evidence>
<dbReference type="Proteomes" id="UP000887574">
    <property type="component" value="Unplaced"/>
</dbReference>
<evidence type="ECO:0000256" key="1">
    <source>
        <dbReference type="SAM" id="MobiDB-lite"/>
    </source>
</evidence>
<proteinExistence type="predicted"/>
<reference evidence="3" key="1">
    <citation type="submission" date="2022-11" db="UniProtKB">
        <authorList>
            <consortium name="WormBaseParasite"/>
        </authorList>
    </citation>
    <scope>IDENTIFICATION</scope>
</reference>
<evidence type="ECO:0000313" key="3">
    <source>
        <dbReference type="WBParaSite" id="jg7655"/>
    </source>
</evidence>
<dbReference type="SUPFAM" id="SSF53098">
    <property type="entry name" value="Ribonuclease H-like"/>
    <property type="match status" value="1"/>
</dbReference>
<dbReference type="AlphaFoldDB" id="A0A915EN53"/>
<dbReference type="WBParaSite" id="jg7655">
    <property type="protein sequence ID" value="jg7655"/>
    <property type="gene ID" value="jg7655"/>
</dbReference>
<sequence length="137" mass="15014">MKDKNCDPSGLKKARTESELLSSVLDIRTSAAKISFHCFCHVLHLVVWDGIDKTSIVAAVVDKAKKNGIGFHHTPSSLAAFRELQGSKSTTLKLENKTRWNSTLEMFGSVLHHSDRAVSGPDRLASRPARATEETAN</sequence>
<organism evidence="2 3">
    <name type="scientific">Ditylenchus dipsaci</name>
    <dbReference type="NCBI Taxonomy" id="166011"/>
    <lineage>
        <taxon>Eukaryota</taxon>
        <taxon>Metazoa</taxon>
        <taxon>Ecdysozoa</taxon>
        <taxon>Nematoda</taxon>
        <taxon>Chromadorea</taxon>
        <taxon>Rhabditida</taxon>
        <taxon>Tylenchina</taxon>
        <taxon>Tylenchomorpha</taxon>
        <taxon>Sphaerularioidea</taxon>
        <taxon>Anguinidae</taxon>
        <taxon>Anguininae</taxon>
        <taxon>Ditylenchus</taxon>
    </lineage>
</organism>
<keyword evidence="2" id="KW-1185">Reference proteome</keyword>
<protein>
    <submittedName>
        <fullName evidence="3">Uncharacterized protein</fullName>
    </submittedName>
</protein>
<accession>A0A915EN53</accession>